<dbReference type="GO" id="GO:0005975">
    <property type="term" value="P:carbohydrate metabolic process"/>
    <property type="evidence" value="ECO:0007669"/>
    <property type="project" value="InterPro"/>
</dbReference>
<comment type="cofactor">
    <cofactor evidence="2">
        <name>Mn(2+)</name>
        <dbReference type="ChEBI" id="CHEBI:29035"/>
    </cofactor>
</comment>
<evidence type="ECO:0000256" key="2">
    <source>
        <dbReference type="ARBA" id="ARBA00001936"/>
    </source>
</evidence>
<dbReference type="PRINTS" id="PR00732">
    <property type="entry name" value="GLHYDRLASE4"/>
</dbReference>
<accession>A0A381SNV4</accession>
<evidence type="ECO:0000259" key="10">
    <source>
        <dbReference type="Pfam" id="PF11975"/>
    </source>
</evidence>
<gene>
    <name evidence="11" type="ORF">METZ01_LOCUS58564</name>
</gene>
<dbReference type="GO" id="GO:0004553">
    <property type="term" value="F:hydrolase activity, hydrolyzing O-glycosyl compounds"/>
    <property type="evidence" value="ECO:0007669"/>
    <property type="project" value="InterPro"/>
</dbReference>
<keyword evidence="8" id="KW-0119">Carbohydrate metabolism</keyword>
<evidence type="ECO:0000256" key="9">
    <source>
        <dbReference type="ARBA" id="ARBA00023295"/>
    </source>
</evidence>
<comment type="cofactor">
    <cofactor evidence="1">
        <name>NAD(+)</name>
        <dbReference type="ChEBI" id="CHEBI:57540"/>
    </cofactor>
</comment>
<dbReference type="InterPro" id="IPR053715">
    <property type="entry name" value="GH4_Enzyme_sf"/>
</dbReference>
<proteinExistence type="inferred from homology"/>
<evidence type="ECO:0000256" key="6">
    <source>
        <dbReference type="ARBA" id="ARBA00023027"/>
    </source>
</evidence>
<keyword evidence="4" id="KW-0479">Metal-binding</keyword>
<organism evidence="11">
    <name type="scientific">marine metagenome</name>
    <dbReference type="NCBI Taxonomy" id="408172"/>
    <lineage>
        <taxon>unclassified sequences</taxon>
        <taxon>metagenomes</taxon>
        <taxon>ecological metagenomes</taxon>
    </lineage>
</organism>
<evidence type="ECO:0000256" key="5">
    <source>
        <dbReference type="ARBA" id="ARBA00022801"/>
    </source>
</evidence>
<evidence type="ECO:0000256" key="7">
    <source>
        <dbReference type="ARBA" id="ARBA00023211"/>
    </source>
</evidence>
<dbReference type="GO" id="GO:0016616">
    <property type="term" value="F:oxidoreductase activity, acting on the CH-OH group of donors, NAD or NADP as acceptor"/>
    <property type="evidence" value="ECO:0007669"/>
    <property type="project" value="InterPro"/>
</dbReference>
<comment type="similarity">
    <text evidence="3">Belongs to the glycosyl hydrolase 4 family.</text>
</comment>
<reference evidence="11" key="1">
    <citation type="submission" date="2018-05" db="EMBL/GenBank/DDBJ databases">
        <authorList>
            <person name="Lanie J.A."/>
            <person name="Ng W.-L."/>
            <person name="Kazmierczak K.M."/>
            <person name="Andrzejewski T.M."/>
            <person name="Davidsen T.M."/>
            <person name="Wayne K.J."/>
            <person name="Tettelin H."/>
            <person name="Glass J.I."/>
            <person name="Rusch D."/>
            <person name="Podicherti R."/>
            <person name="Tsui H.-C.T."/>
            <person name="Winkler M.E."/>
        </authorList>
    </citation>
    <scope>NUCLEOTIDE SEQUENCE</scope>
</reference>
<keyword evidence="7" id="KW-0464">Manganese</keyword>
<dbReference type="AlphaFoldDB" id="A0A381SNV4"/>
<dbReference type="InterPro" id="IPR015955">
    <property type="entry name" value="Lactate_DH/Glyco_Ohase_4_C"/>
</dbReference>
<dbReference type="Pfam" id="PF11975">
    <property type="entry name" value="Glyco_hydro_4C"/>
    <property type="match status" value="1"/>
</dbReference>
<evidence type="ECO:0000256" key="3">
    <source>
        <dbReference type="ARBA" id="ARBA00010141"/>
    </source>
</evidence>
<evidence type="ECO:0000256" key="1">
    <source>
        <dbReference type="ARBA" id="ARBA00001911"/>
    </source>
</evidence>
<keyword evidence="5" id="KW-0378">Hydrolase</keyword>
<dbReference type="GO" id="GO:0046872">
    <property type="term" value="F:metal ion binding"/>
    <property type="evidence" value="ECO:0007669"/>
    <property type="project" value="UniProtKB-KW"/>
</dbReference>
<keyword evidence="6" id="KW-0520">NAD</keyword>
<dbReference type="SUPFAM" id="SSF56327">
    <property type="entry name" value="LDH C-terminal domain-like"/>
    <property type="match status" value="1"/>
</dbReference>
<evidence type="ECO:0000256" key="4">
    <source>
        <dbReference type="ARBA" id="ARBA00022723"/>
    </source>
</evidence>
<dbReference type="SUPFAM" id="SSF51735">
    <property type="entry name" value="NAD(P)-binding Rossmann-fold domains"/>
    <property type="match status" value="1"/>
</dbReference>
<dbReference type="PANTHER" id="PTHR32092">
    <property type="entry name" value="6-PHOSPHO-BETA-GLUCOSIDASE-RELATED"/>
    <property type="match status" value="1"/>
</dbReference>
<evidence type="ECO:0000313" key="11">
    <source>
        <dbReference type="EMBL" id="SVA05710.1"/>
    </source>
</evidence>
<sequence>MQKRIVLIGAGSINFGLGTIGDIFKSKVLAGSTIVLHDIDAEALKNSETIAKNYNVQLNLNFNIQATTSRKEALKNADFCIISIEVAPRFDLWDQDWKVPLQYGFKQVFGENGGPGGLFHSLRVTPPIVEICDDINAICPDSFVFNYTNPMQRVCQTVTTKYPEMKFIGLCHEISSMERQLPDILKTPFENIQYRAGGLNHFSILVEARYKDSGKDAYPVIREKGIGYFKNYINDHEVQSQKPGGERGVFFELFNRYNYLPITTDSHLGEYIQWAYSVADHEAILDFYTKYRKHCLTFYESEDSYRDYFDLSKKPKERIVAIIEGIVNDLNYEEAAINLPNKGYIEHLPNDIIVEVPGIVNKEGVCGL</sequence>
<dbReference type="InterPro" id="IPR022616">
    <property type="entry name" value="Glyco_hydro_4_C"/>
</dbReference>
<feature type="domain" description="Glycosyl hydrolase family 4 C-terminal" evidence="10">
    <location>
        <begin position="198"/>
        <end position="365"/>
    </location>
</feature>
<feature type="non-terminal residue" evidence="11">
    <location>
        <position position="368"/>
    </location>
</feature>
<dbReference type="InterPro" id="IPR001088">
    <property type="entry name" value="Glyco_hydro_4"/>
</dbReference>
<dbReference type="EMBL" id="UINC01003368">
    <property type="protein sequence ID" value="SVA05710.1"/>
    <property type="molecule type" value="Genomic_DNA"/>
</dbReference>
<evidence type="ECO:0000256" key="8">
    <source>
        <dbReference type="ARBA" id="ARBA00023277"/>
    </source>
</evidence>
<keyword evidence="9" id="KW-0326">Glycosidase</keyword>
<dbReference type="PANTHER" id="PTHR32092:SF6">
    <property type="entry name" value="ALPHA-GALACTOSIDASE"/>
    <property type="match status" value="1"/>
</dbReference>
<dbReference type="InterPro" id="IPR036291">
    <property type="entry name" value="NAD(P)-bd_dom_sf"/>
</dbReference>
<dbReference type="Pfam" id="PF02056">
    <property type="entry name" value="Glyco_hydro_4"/>
    <property type="match status" value="1"/>
</dbReference>
<name>A0A381SNV4_9ZZZZ</name>
<protein>
    <recommendedName>
        <fullName evidence="10">Glycosyl hydrolase family 4 C-terminal domain-containing protein</fullName>
    </recommendedName>
</protein>
<dbReference type="Gene3D" id="3.90.1820.10">
    <property type="entry name" value="AglA-like glucosidase"/>
    <property type="match status" value="1"/>
</dbReference>